<dbReference type="Proteomes" id="UP000675379">
    <property type="component" value="Unassembled WGS sequence"/>
</dbReference>
<name>A0A941HQ22_9CLOT</name>
<dbReference type="SUPFAM" id="SSF51735">
    <property type="entry name" value="NAD(P)-binding Rossmann-fold domains"/>
    <property type="match status" value="1"/>
</dbReference>
<dbReference type="RefSeq" id="WP_211800116.1">
    <property type="nucleotide sequence ID" value="NZ_JAGSCS010000004.1"/>
</dbReference>
<sequence>MKNKVLITGGAGFIGNAIIEKIHQDFDVVVLDNLSPQIHGENYEDSYLYQQVKDKVELIIGDVCDEALVAKALEGVDYIIHLAAETGTGQSMYELNRYTQVNIAGLSNMLETILKKKLPVKKIVLSSSRSVYGEGMYRCAEHGVVVPNSRVVEDMLKKDFEPKCPICAKDVELIPTDVTSLPKPISYYAFTKLAQEEMLKVMCPSMGLDYTIFRYQNVFGPGQSLSNPYTGILSIFSKRLLNNQDINIFEDGLESRDFVHVKDVAAYTINALTNEKTNGQTLNVGSGESVSVIRVAETLKAMYGSTSSIGVTGDFRIGDIRHNKADMVKTIACCGFTPEYTFDLGMKEFSAWVLEELSKEKKPEGVSFDESIEELVARGMLLKGTK</sequence>
<feature type="domain" description="NAD-dependent epimerase/dehydratase" evidence="2">
    <location>
        <begin position="5"/>
        <end position="135"/>
    </location>
</feature>
<dbReference type="PANTHER" id="PTHR43000">
    <property type="entry name" value="DTDP-D-GLUCOSE 4,6-DEHYDRATASE-RELATED"/>
    <property type="match status" value="1"/>
</dbReference>
<feature type="domain" description="NAD-dependent epimerase/dehydratase" evidence="2">
    <location>
        <begin position="178"/>
        <end position="285"/>
    </location>
</feature>
<organism evidence="3 4">
    <name type="scientific">Proteiniclasticum sediminis</name>
    <dbReference type="NCBI Taxonomy" id="2804028"/>
    <lineage>
        <taxon>Bacteria</taxon>
        <taxon>Bacillati</taxon>
        <taxon>Bacillota</taxon>
        <taxon>Clostridia</taxon>
        <taxon>Eubacteriales</taxon>
        <taxon>Clostridiaceae</taxon>
        <taxon>Proteiniclasticum</taxon>
    </lineage>
</organism>
<evidence type="ECO:0000313" key="3">
    <source>
        <dbReference type="EMBL" id="MBR0575590.1"/>
    </source>
</evidence>
<keyword evidence="4" id="KW-1185">Reference proteome</keyword>
<comment type="caution">
    <text evidence="3">The sequence shown here is derived from an EMBL/GenBank/DDBJ whole genome shotgun (WGS) entry which is preliminary data.</text>
</comment>
<dbReference type="InterPro" id="IPR001509">
    <property type="entry name" value="Epimerase_deHydtase"/>
</dbReference>
<comment type="similarity">
    <text evidence="1">Belongs to the NAD(P)-dependent epimerase/dehydratase family.</text>
</comment>
<dbReference type="Pfam" id="PF01370">
    <property type="entry name" value="Epimerase"/>
    <property type="match status" value="2"/>
</dbReference>
<protein>
    <submittedName>
        <fullName evidence="3">NAD-dependent epimerase/dehydratase family protein</fullName>
    </submittedName>
</protein>
<evidence type="ECO:0000313" key="4">
    <source>
        <dbReference type="Proteomes" id="UP000675379"/>
    </source>
</evidence>
<evidence type="ECO:0000256" key="1">
    <source>
        <dbReference type="ARBA" id="ARBA00007637"/>
    </source>
</evidence>
<dbReference type="AlphaFoldDB" id="A0A941HQ22"/>
<dbReference type="EMBL" id="JAGSCS010000004">
    <property type="protein sequence ID" value="MBR0575590.1"/>
    <property type="molecule type" value="Genomic_DNA"/>
</dbReference>
<dbReference type="Gene3D" id="3.40.50.720">
    <property type="entry name" value="NAD(P)-binding Rossmann-like Domain"/>
    <property type="match status" value="1"/>
</dbReference>
<dbReference type="InterPro" id="IPR036291">
    <property type="entry name" value="NAD(P)-bd_dom_sf"/>
</dbReference>
<evidence type="ECO:0000259" key="2">
    <source>
        <dbReference type="Pfam" id="PF01370"/>
    </source>
</evidence>
<proteinExistence type="inferred from homology"/>
<accession>A0A941HQ22</accession>
<reference evidence="3" key="1">
    <citation type="submission" date="2021-04" db="EMBL/GenBank/DDBJ databases">
        <title>Proteiniclasticum sedimins sp. nov., an obligate anaerobic bacterium isolated from anaerobic sludge.</title>
        <authorList>
            <person name="Liu J."/>
        </authorList>
    </citation>
    <scope>NUCLEOTIDE SEQUENCE</scope>
    <source>
        <strain evidence="3">BAD-10</strain>
    </source>
</reference>
<gene>
    <name evidence="3" type="ORF">KCG48_04460</name>
</gene>